<reference evidence="1" key="2">
    <citation type="submission" date="2015-03" db="UniProtKB">
        <authorList>
            <consortium name="EnsemblPlants"/>
        </authorList>
    </citation>
    <scope>IDENTIFICATION</scope>
</reference>
<accession>A0A0D3H381</accession>
<dbReference type="STRING" id="65489.A0A0D3H381"/>
<reference evidence="1" key="1">
    <citation type="journal article" date="2009" name="Rice">
        <title>De Novo Next Generation Sequencing of Plant Genomes.</title>
        <authorList>
            <person name="Rounsley S."/>
            <person name="Marri P.R."/>
            <person name="Yu Y."/>
            <person name="He R."/>
            <person name="Sisneros N."/>
            <person name="Goicoechea J.L."/>
            <person name="Lee S.J."/>
            <person name="Angelova A."/>
            <person name="Kudrna D."/>
            <person name="Luo M."/>
            <person name="Affourtit J."/>
            <person name="Desany B."/>
            <person name="Knight J."/>
            <person name="Niazi F."/>
            <person name="Egholm M."/>
            <person name="Wing R.A."/>
        </authorList>
    </citation>
    <scope>NUCLEOTIDE SEQUENCE [LARGE SCALE GENOMIC DNA]</scope>
    <source>
        <strain evidence="1">cv. IRGC 105608</strain>
    </source>
</reference>
<name>A0A0D3H381_9ORYZ</name>
<dbReference type="Proteomes" id="UP000026960">
    <property type="component" value="Chromosome 8"/>
</dbReference>
<dbReference type="AlphaFoldDB" id="A0A0D3H381"/>
<sequence length="60" mass="6684">MGHRDLLAWYAIRGMYSDVLALAVTMACAYAEDLELGRALHSMAIRRGFMGMCRLGTRCS</sequence>
<organism evidence="1">
    <name type="scientific">Oryza barthii</name>
    <dbReference type="NCBI Taxonomy" id="65489"/>
    <lineage>
        <taxon>Eukaryota</taxon>
        <taxon>Viridiplantae</taxon>
        <taxon>Streptophyta</taxon>
        <taxon>Embryophyta</taxon>
        <taxon>Tracheophyta</taxon>
        <taxon>Spermatophyta</taxon>
        <taxon>Magnoliopsida</taxon>
        <taxon>Liliopsida</taxon>
        <taxon>Poales</taxon>
        <taxon>Poaceae</taxon>
        <taxon>BOP clade</taxon>
        <taxon>Oryzoideae</taxon>
        <taxon>Oryzeae</taxon>
        <taxon>Oryzinae</taxon>
        <taxon>Oryza</taxon>
    </lineage>
</organism>
<dbReference type="HOGENOM" id="CLU_2945373_0_0_1"/>
<proteinExistence type="predicted"/>
<keyword evidence="2" id="KW-1185">Reference proteome</keyword>
<dbReference type="PaxDb" id="65489-OBART08G23650.1"/>
<protein>
    <submittedName>
        <fullName evidence="1">Uncharacterized protein</fullName>
    </submittedName>
</protein>
<dbReference type="EnsemblPlants" id="OBART08G23650.1">
    <property type="protein sequence ID" value="OBART08G23650.1"/>
    <property type="gene ID" value="OBART08G23650"/>
</dbReference>
<evidence type="ECO:0000313" key="2">
    <source>
        <dbReference type="Proteomes" id="UP000026960"/>
    </source>
</evidence>
<evidence type="ECO:0000313" key="1">
    <source>
        <dbReference type="EnsemblPlants" id="OBART08G23650.1"/>
    </source>
</evidence>
<dbReference type="Gramene" id="OBART08G23650.1">
    <property type="protein sequence ID" value="OBART08G23650.1"/>
    <property type="gene ID" value="OBART08G23650"/>
</dbReference>